<evidence type="ECO:0000256" key="13">
    <source>
        <dbReference type="RuleBase" id="RU003691"/>
    </source>
</evidence>
<feature type="binding site" evidence="11">
    <location>
        <position position="268"/>
    </location>
    <ligand>
        <name>NAD(+)</name>
        <dbReference type="ChEBI" id="CHEBI:57540"/>
    </ligand>
</feature>
<comment type="function">
    <text evidence="14">Catalyzes the reduction of glutathione disulfide (GSSG) to reduced glutathione (GSH).</text>
</comment>
<dbReference type="InterPro" id="IPR023753">
    <property type="entry name" value="FAD/NAD-binding_dom"/>
</dbReference>
<evidence type="ECO:0000259" key="15">
    <source>
        <dbReference type="Pfam" id="PF02852"/>
    </source>
</evidence>
<keyword evidence="5 14" id="KW-0521">NADP</keyword>
<keyword evidence="7" id="KW-1015">Disulfide bond</keyword>
<dbReference type="InterPro" id="IPR046952">
    <property type="entry name" value="GSHR/TRXR-like"/>
</dbReference>
<dbReference type="PROSITE" id="PS00076">
    <property type="entry name" value="PYRIDINE_REDOX_1"/>
    <property type="match status" value="1"/>
</dbReference>
<evidence type="ECO:0000256" key="9">
    <source>
        <dbReference type="ARBA" id="ARBA00049142"/>
    </source>
</evidence>
<evidence type="ECO:0000313" key="17">
    <source>
        <dbReference type="EMBL" id="GER04877.1"/>
    </source>
</evidence>
<dbReference type="AlphaFoldDB" id="A0A5A7NAC7"/>
<comment type="cofactor">
    <cofactor evidence="11">
        <name>FAD</name>
        <dbReference type="ChEBI" id="CHEBI:57692"/>
    </cofactor>
    <text evidence="11">Binds 1 FAD per subunit.</text>
</comment>
<sequence length="457" mass="49932">MTTSDYDYDLFVIGAGSGGVRASRMAASFGAKVAIAEEYRVGGTCVIRGCVPKKLMTYAAHYHEDFEDAIGYGWDQVTPGFDWQRFIAAKDAEIDRLNGAYKNTLRSHNVEIFQSRAVLEDAHHIRMGDRVVSADTILIATGGAVNLPRTPGVELAITSNEAFHLKTLPKKIVIVGGGYIAVEFAGIFNGLGSDVTLIYRRERILRGFDEDIRKRLQQALIDKGINILCQTDVAAIRKADPKTSESRLLLSLDNGDELESDELMYAIGRRPNTEGLGLDRAGVQLDTNGAVRVDDYSRTNIDTIWAVGDVTDRIALTPVAIKEGHAFALTRFNKTPTAPDHHNVASAVFSHPPIGSVGMTEDQALDKLGDVDVYESDFRPMKHTLANRADRAYAKVIVDCKTDHVVGIHMIGPDAPEIIQGFAVAMKLGLTKSALDQTVAIHPTSAEELVLMRNRRG</sequence>
<dbReference type="RefSeq" id="WP_042082865.1">
    <property type="nucleotide sequence ID" value="NZ_BKCN01000014.1"/>
</dbReference>
<keyword evidence="8 13" id="KW-0676">Redox-active center</keyword>
<accession>A0A5A7NAC7</accession>
<keyword evidence="3 13" id="KW-0285">Flavoprotein</keyword>
<feature type="binding site" evidence="11">
    <location>
        <begin position="176"/>
        <end position="183"/>
    </location>
    <ligand>
        <name>NAD(+)</name>
        <dbReference type="ChEBI" id="CHEBI:57540"/>
    </ligand>
</feature>
<evidence type="ECO:0000313" key="18">
    <source>
        <dbReference type="Proteomes" id="UP000324996"/>
    </source>
</evidence>
<feature type="binding site" evidence="11">
    <location>
        <position position="309"/>
    </location>
    <ligand>
        <name>FAD</name>
        <dbReference type="ChEBI" id="CHEBI:57692"/>
    </ligand>
</feature>
<feature type="domain" description="Pyridine nucleotide-disulphide oxidoreductase dimerisation" evidence="15">
    <location>
        <begin position="344"/>
        <end position="452"/>
    </location>
</feature>
<evidence type="ECO:0000256" key="4">
    <source>
        <dbReference type="ARBA" id="ARBA00022827"/>
    </source>
</evidence>
<evidence type="ECO:0000256" key="1">
    <source>
        <dbReference type="ARBA" id="ARBA00007532"/>
    </source>
</evidence>
<evidence type="ECO:0000256" key="8">
    <source>
        <dbReference type="ARBA" id="ARBA00023284"/>
    </source>
</evidence>
<evidence type="ECO:0000256" key="11">
    <source>
        <dbReference type="PIRSR" id="PIRSR000350-3"/>
    </source>
</evidence>
<dbReference type="Proteomes" id="UP000324996">
    <property type="component" value="Unassembled WGS sequence"/>
</dbReference>
<evidence type="ECO:0000256" key="2">
    <source>
        <dbReference type="ARBA" id="ARBA00011738"/>
    </source>
</evidence>
<dbReference type="InterPro" id="IPR036188">
    <property type="entry name" value="FAD/NAD-bd_sf"/>
</dbReference>
<evidence type="ECO:0000256" key="5">
    <source>
        <dbReference type="ARBA" id="ARBA00022857"/>
    </source>
</evidence>
<dbReference type="GO" id="GO:0045454">
    <property type="term" value="P:cell redox homeostasis"/>
    <property type="evidence" value="ECO:0007669"/>
    <property type="project" value="InterPro"/>
</dbReference>
<dbReference type="InterPro" id="IPR016156">
    <property type="entry name" value="FAD/NAD-linked_Rdtase_dimer_sf"/>
</dbReference>
<dbReference type="NCBIfam" id="TIGR01424">
    <property type="entry name" value="gluta_reduc_2"/>
    <property type="match status" value="1"/>
</dbReference>
<dbReference type="GO" id="GO:0004362">
    <property type="term" value="F:glutathione-disulfide reductase (NADPH) activity"/>
    <property type="evidence" value="ECO:0007669"/>
    <property type="project" value="UniProtKB-EC"/>
</dbReference>
<dbReference type="EC" id="1.8.1.7" evidence="14"/>
<evidence type="ECO:0000256" key="7">
    <source>
        <dbReference type="ARBA" id="ARBA00023157"/>
    </source>
</evidence>
<proteinExistence type="inferred from homology"/>
<dbReference type="Gene3D" id="3.50.50.60">
    <property type="entry name" value="FAD/NAD(P)-binding domain"/>
    <property type="match status" value="2"/>
</dbReference>
<dbReference type="Pfam" id="PF07992">
    <property type="entry name" value="Pyr_redox_2"/>
    <property type="match status" value="1"/>
</dbReference>
<keyword evidence="11" id="KW-0547">Nucleotide-binding</keyword>
<keyword evidence="11" id="KW-0520">NAD</keyword>
<dbReference type="PRINTS" id="PR00368">
    <property type="entry name" value="FADPNR"/>
</dbReference>
<dbReference type="GO" id="GO:0005829">
    <property type="term" value="C:cytosol"/>
    <property type="evidence" value="ECO:0007669"/>
    <property type="project" value="TreeGrafter"/>
</dbReference>
<evidence type="ECO:0000256" key="14">
    <source>
        <dbReference type="RuleBase" id="RU365040"/>
    </source>
</evidence>
<dbReference type="PRINTS" id="PR00411">
    <property type="entry name" value="PNDRDTASEI"/>
</dbReference>
<feature type="domain" description="FAD/NAD(P)-binding" evidence="16">
    <location>
        <begin position="8"/>
        <end position="324"/>
    </location>
</feature>
<dbReference type="GO" id="GO:0034599">
    <property type="term" value="P:cellular response to oxidative stress"/>
    <property type="evidence" value="ECO:0007669"/>
    <property type="project" value="TreeGrafter"/>
</dbReference>
<dbReference type="InterPro" id="IPR012999">
    <property type="entry name" value="Pyr_OxRdtase_I_AS"/>
</dbReference>
<evidence type="ECO:0000256" key="12">
    <source>
        <dbReference type="PIRSR" id="PIRSR000350-4"/>
    </source>
</evidence>
<dbReference type="GO" id="GO:0050660">
    <property type="term" value="F:flavin adenine dinucleotide binding"/>
    <property type="evidence" value="ECO:0007669"/>
    <property type="project" value="InterPro"/>
</dbReference>
<comment type="catalytic activity">
    <reaction evidence="9 14">
        <text>2 glutathione + NADP(+) = glutathione disulfide + NADPH + H(+)</text>
        <dbReference type="Rhea" id="RHEA:11740"/>
        <dbReference type="ChEBI" id="CHEBI:15378"/>
        <dbReference type="ChEBI" id="CHEBI:57783"/>
        <dbReference type="ChEBI" id="CHEBI:57925"/>
        <dbReference type="ChEBI" id="CHEBI:58297"/>
        <dbReference type="ChEBI" id="CHEBI:58349"/>
        <dbReference type="EC" id="1.8.1.7"/>
    </reaction>
</comment>
<dbReference type="FunFam" id="3.50.50.60:FF:000051">
    <property type="entry name" value="Glutathione reductase"/>
    <property type="match status" value="1"/>
</dbReference>
<dbReference type="PIRSF" id="PIRSF000350">
    <property type="entry name" value="Mercury_reductase_MerA"/>
    <property type="match status" value="1"/>
</dbReference>
<name>A0A5A7NAC7_9PROT</name>
<dbReference type="EMBL" id="BKCN01000014">
    <property type="protein sequence ID" value="GER04877.1"/>
    <property type="molecule type" value="Genomic_DNA"/>
</dbReference>
<evidence type="ECO:0000256" key="10">
    <source>
        <dbReference type="PIRSR" id="PIRSR000350-2"/>
    </source>
</evidence>
<reference evidence="17 18" key="1">
    <citation type="submission" date="2019-09" db="EMBL/GenBank/DDBJ databases">
        <title>NBRP : Genome information of microbial organism related human and environment.</title>
        <authorList>
            <person name="Hattori M."/>
            <person name="Oshima K."/>
            <person name="Inaba H."/>
            <person name="Suda W."/>
            <person name="Sakamoto M."/>
            <person name="Iino T."/>
            <person name="Kitahara M."/>
            <person name="Oshida Y."/>
            <person name="Iida T."/>
            <person name="Kudo T."/>
            <person name="Itoh T."/>
            <person name="Ohkuma M."/>
        </authorList>
    </citation>
    <scope>NUCLEOTIDE SEQUENCE [LARGE SCALE GENOMIC DNA]</scope>
    <source>
        <strain evidence="17 18">Q-1</strain>
    </source>
</reference>
<keyword evidence="18" id="KW-1185">Reference proteome</keyword>
<comment type="caution">
    <text evidence="17">The sequence shown here is derived from an EMBL/GenBank/DDBJ whole genome shotgun (WGS) entry which is preliminary data.</text>
</comment>
<dbReference type="NCBIfam" id="NF004776">
    <property type="entry name" value="PRK06116.1"/>
    <property type="match status" value="1"/>
</dbReference>
<dbReference type="InterPro" id="IPR006324">
    <property type="entry name" value="GSHR"/>
</dbReference>
<dbReference type="GO" id="GO:0050661">
    <property type="term" value="F:NADP binding"/>
    <property type="evidence" value="ECO:0007669"/>
    <property type="project" value="InterPro"/>
</dbReference>
<evidence type="ECO:0000256" key="6">
    <source>
        <dbReference type="ARBA" id="ARBA00023002"/>
    </source>
</evidence>
<dbReference type="GO" id="GO:0006749">
    <property type="term" value="P:glutathione metabolic process"/>
    <property type="evidence" value="ECO:0007669"/>
    <property type="project" value="InterPro"/>
</dbReference>
<feature type="active site" description="Proton acceptor" evidence="10">
    <location>
        <position position="442"/>
    </location>
</feature>
<comment type="similarity">
    <text evidence="1 13">Belongs to the class-I pyridine nucleotide-disulfide oxidoreductase family.</text>
</comment>
<dbReference type="InterPro" id="IPR004099">
    <property type="entry name" value="Pyr_nucl-diS_OxRdtase_dimer"/>
</dbReference>
<feature type="binding site" evidence="11">
    <location>
        <position position="54"/>
    </location>
    <ligand>
        <name>FAD</name>
        <dbReference type="ChEBI" id="CHEBI:57692"/>
    </ligand>
</feature>
<dbReference type="Gene3D" id="3.30.390.30">
    <property type="match status" value="1"/>
</dbReference>
<dbReference type="Pfam" id="PF02852">
    <property type="entry name" value="Pyr_redox_dim"/>
    <property type="match status" value="1"/>
</dbReference>
<dbReference type="SUPFAM" id="SSF55424">
    <property type="entry name" value="FAD/NAD-linked reductases, dimerisation (C-terminal) domain"/>
    <property type="match status" value="1"/>
</dbReference>
<comment type="subunit">
    <text evidence="2">Homodimer.</text>
</comment>
<protein>
    <recommendedName>
        <fullName evidence="14">Glutathione reductase</fullName>
        <shortName evidence="14">GRase</shortName>
        <ecNumber evidence="14">1.8.1.7</ecNumber>
    </recommendedName>
</protein>
<gene>
    <name evidence="17" type="ORF">JCM17846_25590</name>
</gene>
<dbReference type="InterPro" id="IPR001100">
    <property type="entry name" value="Pyr_nuc-diS_OxRdtase"/>
</dbReference>
<dbReference type="PANTHER" id="PTHR42737">
    <property type="entry name" value="GLUTATHIONE REDUCTASE"/>
    <property type="match status" value="1"/>
</dbReference>
<evidence type="ECO:0000259" key="16">
    <source>
        <dbReference type="Pfam" id="PF07992"/>
    </source>
</evidence>
<keyword evidence="4 11" id="KW-0274">FAD</keyword>
<keyword evidence="6 13" id="KW-0560">Oxidoreductase</keyword>
<feature type="disulfide bond" description="Redox-active" evidence="12">
    <location>
        <begin position="45"/>
        <end position="50"/>
    </location>
</feature>
<dbReference type="SUPFAM" id="SSF51905">
    <property type="entry name" value="FAD/NAD(P)-binding domain"/>
    <property type="match status" value="1"/>
</dbReference>
<evidence type="ECO:0000256" key="3">
    <source>
        <dbReference type="ARBA" id="ARBA00022630"/>
    </source>
</evidence>
<dbReference type="PANTHER" id="PTHR42737:SF2">
    <property type="entry name" value="GLUTATHIONE REDUCTASE"/>
    <property type="match status" value="1"/>
</dbReference>
<organism evidence="17 18">
    <name type="scientific">Iodidimonas nitroreducens</name>
    <dbReference type="NCBI Taxonomy" id="1236968"/>
    <lineage>
        <taxon>Bacteria</taxon>
        <taxon>Pseudomonadati</taxon>
        <taxon>Pseudomonadota</taxon>
        <taxon>Alphaproteobacteria</taxon>
        <taxon>Iodidimonadales</taxon>
        <taxon>Iodidimonadaceae</taxon>
        <taxon>Iodidimonas</taxon>
    </lineage>
</organism>